<organism evidence="1 2">
    <name type="scientific">Ceratodon purpureus</name>
    <name type="common">Fire moss</name>
    <name type="synonym">Dicranum purpureum</name>
    <dbReference type="NCBI Taxonomy" id="3225"/>
    <lineage>
        <taxon>Eukaryota</taxon>
        <taxon>Viridiplantae</taxon>
        <taxon>Streptophyta</taxon>
        <taxon>Embryophyta</taxon>
        <taxon>Bryophyta</taxon>
        <taxon>Bryophytina</taxon>
        <taxon>Bryopsida</taxon>
        <taxon>Dicranidae</taxon>
        <taxon>Pseudoditrichales</taxon>
        <taxon>Ditrichaceae</taxon>
        <taxon>Ceratodon</taxon>
    </lineage>
</organism>
<name>A0A8T0HWA9_CERPU</name>
<evidence type="ECO:0000313" key="2">
    <source>
        <dbReference type="Proteomes" id="UP000822688"/>
    </source>
</evidence>
<dbReference type="EMBL" id="CM026426">
    <property type="protein sequence ID" value="KAG0574708.1"/>
    <property type="molecule type" value="Genomic_DNA"/>
</dbReference>
<accession>A0A8T0HWA9</accession>
<proteinExistence type="predicted"/>
<evidence type="ECO:0000313" key="1">
    <source>
        <dbReference type="EMBL" id="KAG0574708.1"/>
    </source>
</evidence>
<dbReference type="Proteomes" id="UP000822688">
    <property type="component" value="Chromosome V"/>
</dbReference>
<reference evidence="1" key="1">
    <citation type="submission" date="2020-06" db="EMBL/GenBank/DDBJ databases">
        <title>WGS assembly of Ceratodon purpureus strain R40.</title>
        <authorList>
            <person name="Carey S.B."/>
            <person name="Jenkins J."/>
            <person name="Shu S."/>
            <person name="Lovell J.T."/>
            <person name="Sreedasyam A."/>
            <person name="Maumus F."/>
            <person name="Tiley G.P."/>
            <person name="Fernandez-Pozo N."/>
            <person name="Barry K."/>
            <person name="Chen C."/>
            <person name="Wang M."/>
            <person name="Lipzen A."/>
            <person name="Daum C."/>
            <person name="Saski C.A."/>
            <person name="Payton A.C."/>
            <person name="Mcbreen J.C."/>
            <person name="Conrad R.E."/>
            <person name="Kollar L.M."/>
            <person name="Olsson S."/>
            <person name="Huttunen S."/>
            <person name="Landis J.B."/>
            <person name="Wickett N.J."/>
            <person name="Johnson M.G."/>
            <person name="Rensing S.A."/>
            <person name="Grimwood J."/>
            <person name="Schmutz J."/>
            <person name="Mcdaniel S.F."/>
        </authorList>
    </citation>
    <scope>NUCLEOTIDE SEQUENCE</scope>
    <source>
        <strain evidence="1">R40</strain>
    </source>
</reference>
<keyword evidence="2" id="KW-1185">Reference proteome</keyword>
<dbReference type="AlphaFoldDB" id="A0A8T0HWA9"/>
<comment type="caution">
    <text evidence="1">The sequence shown here is derived from an EMBL/GenBank/DDBJ whole genome shotgun (WGS) entry which is preliminary data.</text>
</comment>
<gene>
    <name evidence="1" type="ORF">KC19_VG284300</name>
</gene>
<protein>
    <submittedName>
        <fullName evidence="1">Uncharacterized protein</fullName>
    </submittedName>
</protein>
<sequence>MMCLQFGTEQRNNKHIQLRHEVRCMFMTEKNHIGPVYSANLLGWRMTTSRRITTRGTIDYGGRGENYLFVTIKRDVDV</sequence>